<proteinExistence type="predicted"/>
<name>A0A161SCN8_9BACL</name>
<dbReference type="AlphaFoldDB" id="A0A161SCN8"/>
<organism evidence="1 2">
    <name type="scientific">Paenibacillus elgii</name>
    <dbReference type="NCBI Taxonomy" id="189691"/>
    <lineage>
        <taxon>Bacteria</taxon>
        <taxon>Bacillati</taxon>
        <taxon>Bacillota</taxon>
        <taxon>Bacilli</taxon>
        <taxon>Bacillales</taxon>
        <taxon>Paenibacillaceae</taxon>
        <taxon>Paenibacillus</taxon>
    </lineage>
</organism>
<protein>
    <submittedName>
        <fullName evidence="1">Uncharacterized protein</fullName>
    </submittedName>
</protein>
<sequence>MEATMRFFLSTLQSFGKMNEPQLKDVVLRSCKSIRKAKSKDEVISQGANIYRNRPVLVESLLEEAFQQNYIAVSEMTEHGRQLELTNEGLLALTIFWTDSFSDAFKNYEAELTRRLHDCGQIALPRIDIMKMYKSNSIEEVIERYTRPMSTHRLSKGYHEHVMREYGGITDIPEDDFVFHLFPKLFVPPDLIGKKVTLKVEGLPVPALSISIPYPNRRYYVAGMKKERSRSAYGCYPIIGPKEHFPSKAKVSLYWIIDDCIRIDHHLEIDFQFASSAGQFFSTEQYFSRPLPYKTFSLITTIDRLQLGRERHADIIVRDIYNHFEISESATLSNFPMELHRGQSGAHYSKWYDEQVKKGGGR</sequence>
<keyword evidence="2" id="KW-1185">Reference proteome</keyword>
<dbReference type="EMBL" id="LQRA01000057">
    <property type="protein sequence ID" value="KZE78205.1"/>
    <property type="molecule type" value="Genomic_DNA"/>
</dbReference>
<dbReference type="Proteomes" id="UP000076563">
    <property type="component" value="Unassembled WGS sequence"/>
</dbReference>
<accession>A0A161SCN8</accession>
<evidence type="ECO:0000313" key="1">
    <source>
        <dbReference type="EMBL" id="KZE78205.1"/>
    </source>
</evidence>
<dbReference type="RefSeq" id="WP_063183161.1">
    <property type="nucleotide sequence ID" value="NZ_LQRA01000057.1"/>
</dbReference>
<gene>
    <name evidence="1" type="ORF">AV654_19715</name>
</gene>
<dbReference type="OrthoDB" id="2991681at2"/>
<reference evidence="2" key="1">
    <citation type="submission" date="2016-01" db="EMBL/GenBank/DDBJ databases">
        <title>Draft genome of Chromobacterium sp. F49.</title>
        <authorList>
            <person name="Hong K.W."/>
        </authorList>
    </citation>
    <scope>NUCLEOTIDE SEQUENCE [LARGE SCALE GENOMIC DNA]</scope>
    <source>
        <strain evidence="2">M63</strain>
    </source>
</reference>
<comment type="caution">
    <text evidence="1">The sequence shown here is derived from an EMBL/GenBank/DDBJ whole genome shotgun (WGS) entry which is preliminary data.</text>
</comment>
<evidence type="ECO:0000313" key="2">
    <source>
        <dbReference type="Proteomes" id="UP000076563"/>
    </source>
</evidence>